<dbReference type="RefSeq" id="WP_345166044.1">
    <property type="nucleotide sequence ID" value="NZ_BAABJK010000004.1"/>
</dbReference>
<evidence type="ECO:0000259" key="3">
    <source>
        <dbReference type="Pfam" id="PF18962"/>
    </source>
</evidence>
<name>A0ABP9HAF4_9FLAO</name>
<feature type="domain" description="Secretion system C-terminal sorting" evidence="3">
    <location>
        <begin position="283"/>
        <end position="346"/>
    </location>
</feature>
<dbReference type="Pfam" id="PF18962">
    <property type="entry name" value="Por_Secre_tail"/>
    <property type="match status" value="1"/>
</dbReference>
<keyword evidence="1 2" id="KW-0732">Signal</keyword>
<keyword evidence="5" id="KW-1185">Reference proteome</keyword>
<dbReference type="Pfam" id="PF14099">
    <property type="entry name" value="Polysacc_lyase"/>
    <property type="match status" value="1"/>
</dbReference>
<dbReference type="NCBIfam" id="TIGR04183">
    <property type="entry name" value="Por_Secre_tail"/>
    <property type="match status" value="1"/>
</dbReference>
<dbReference type="InterPro" id="IPR025975">
    <property type="entry name" value="Polysacc_lyase"/>
</dbReference>
<feature type="signal peptide" evidence="2">
    <location>
        <begin position="1"/>
        <end position="20"/>
    </location>
</feature>
<comment type="caution">
    <text evidence="4">The sequence shown here is derived from an EMBL/GenBank/DDBJ whole genome shotgun (WGS) entry which is preliminary data.</text>
</comment>
<reference evidence="5" key="1">
    <citation type="journal article" date="2019" name="Int. J. Syst. Evol. Microbiol.">
        <title>The Global Catalogue of Microorganisms (GCM) 10K type strain sequencing project: providing services to taxonomists for standard genome sequencing and annotation.</title>
        <authorList>
            <consortium name="The Broad Institute Genomics Platform"/>
            <consortium name="The Broad Institute Genome Sequencing Center for Infectious Disease"/>
            <person name="Wu L."/>
            <person name="Ma J."/>
        </authorList>
    </citation>
    <scope>NUCLEOTIDE SEQUENCE [LARGE SCALE GENOMIC DNA]</scope>
    <source>
        <strain evidence="5">JCM 18287</strain>
    </source>
</reference>
<protein>
    <recommendedName>
        <fullName evidence="3">Secretion system C-terminal sorting domain-containing protein</fullName>
    </recommendedName>
</protein>
<dbReference type="EMBL" id="BAABJK010000004">
    <property type="protein sequence ID" value="GAA4965520.1"/>
    <property type="molecule type" value="Genomic_DNA"/>
</dbReference>
<evidence type="ECO:0000256" key="2">
    <source>
        <dbReference type="SAM" id="SignalP"/>
    </source>
</evidence>
<evidence type="ECO:0000313" key="5">
    <source>
        <dbReference type="Proteomes" id="UP001501692"/>
    </source>
</evidence>
<evidence type="ECO:0000256" key="1">
    <source>
        <dbReference type="ARBA" id="ARBA00022729"/>
    </source>
</evidence>
<dbReference type="InterPro" id="IPR026444">
    <property type="entry name" value="Secre_tail"/>
</dbReference>
<gene>
    <name evidence="4" type="ORF">GCM10023315_13210</name>
</gene>
<evidence type="ECO:0000313" key="4">
    <source>
        <dbReference type="EMBL" id="GAA4965520.1"/>
    </source>
</evidence>
<accession>A0ABP9HAF4</accession>
<sequence>MKKILYSFIFYVSFVSQVNAQVTLSSNGPGNTYEDINAVLAPGNNVIEVPDCVHTAFGRHIDEVFDNELNTNVFRFIAHRTPDNDRCQNFDRQRIEIKTYSPSPDNLKAVIGETVEYKWKFKLPSSFQVSPNFTHLHQIKSVGGSLASIPMITLTARKGNPDRIELRYTPTNDQNTIQTADLSLFKGHWVEVNETITYGDNGSYSIVIKRISNGATLLNYNNASLDMWQDGADFARPKWGIYRSLNTISDLQDEEVLFNDFSIEEIQTLTNKELKEKLDSVRIIPNPSKNSITFKNIQKTDYDAIVLHNSLGAEVKVIKRLKNKKLDVSILSRGLYYIKLVKDKRVIKVLKCLIE</sequence>
<proteinExistence type="predicted"/>
<dbReference type="Gene3D" id="2.60.120.200">
    <property type="match status" value="1"/>
</dbReference>
<feature type="chain" id="PRO_5047125416" description="Secretion system C-terminal sorting domain-containing protein" evidence="2">
    <location>
        <begin position="21"/>
        <end position="355"/>
    </location>
</feature>
<dbReference type="Proteomes" id="UP001501692">
    <property type="component" value="Unassembled WGS sequence"/>
</dbReference>
<organism evidence="4 5">
    <name type="scientific">Algibacter aquimarinus</name>
    <dbReference type="NCBI Taxonomy" id="1136748"/>
    <lineage>
        <taxon>Bacteria</taxon>
        <taxon>Pseudomonadati</taxon>
        <taxon>Bacteroidota</taxon>
        <taxon>Flavobacteriia</taxon>
        <taxon>Flavobacteriales</taxon>
        <taxon>Flavobacteriaceae</taxon>
        <taxon>Algibacter</taxon>
    </lineage>
</organism>